<evidence type="ECO:0000256" key="1">
    <source>
        <dbReference type="ARBA" id="ARBA00004173"/>
    </source>
</evidence>
<keyword evidence="3" id="KW-0677">Repeat</keyword>
<dbReference type="GO" id="GO:0005739">
    <property type="term" value="C:mitochondrion"/>
    <property type="evidence" value="ECO:0007669"/>
    <property type="project" value="UniProtKB-SubCell"/>
</dbReference>
<proteinExistence type="inferred from homology"/>
<evidence type="ECO:0000313" key="7">
    <source>
        <dbReference type="EMBL" id="MFH4978426.1"/>
    </source>
</evidence>
<sequence>MLRQLFRCRSMLIDKCRPVTSGQFLQLVRSAHRWEKYEKRRAGSNSKSGFSWGRYEVSLFGLSWLVTVKDLLGYKPVHEDNDPLKELVKKAWLLRRSRKYNEAVDVLHEALAFLGTRKDEMVRSRVYDELANTYYEMGKLEEAEKVFRNLIHRLLELHGKHEKDPEFIGISLKLADIFAQKGLLDNAESGFRHCVTKQLQVVEEHMKKFIVSRGAMVEEKFLVEAHGPAYTDPIALLGMCFESYAHFIINYRDEERLPEVEEYMDEALKISYQIYGPNAAHTVTLLNNIGAACIIRNRFQLALKYLSLGVDRILNVDECASMIPGFYCNYAEALFHCGRREEALEYARRAVKLSRREDQRIQNYAREFLRHLEADVKKKDYKGWFNW</sequence>
<dbReference type="SMART" id="SM00028">
    <property type="entry name" value="TPR"/>
    <property type="match status" value="4"/>
</dbReference>
<dbReference type="Proteomes" id="UP001608902">
    <property type="component" value="Unassembled WGS sequence"/>
</dbReference>
<dbReference type="InterPro" id="IPR011990">
    <property type="entry name" value="TPR-like_helical_dom_sf"/>
</dbReference>
<dbReference type="Gene3D" id="1.25.40.10">
    <property type="entry name" value="Tetratricopeptide repeat domain"/>
    <property type="match status" value="2"/>
</dbReference>
<name>A0ABD6EFI2_9BILA</name>
<dbReference type="PANTHER" id="PTHR13143:SF6">
    <property type="entry name" value="TETRATRICOPEPTIDE REPEAT PROTEIN 19, MITOCHONDRIAL"/>
    <property type="match status" value="1"/>
</dbReference>
<protein>
    <submittedName>
        <fullName evidence="7">Uncharacterized protein</fullName>
    </submittedName>
</protein>
<keyword evidence="6" id="KW-0496">Mitochondrion</keyword>
<keyword evidence="4" id="KW-0802">TPR repeat</keyword>
<evidence type="ECO:0000256" key="2">
    <source>
        <dbReference type="ARBA" id="ARBA00008219"/>
    </source>
</evidence>
<evidence type="ECO:0000256" key="5">
    <source>
        <dbReference type="ARBA" id="ARBA00022946"/>
    </source>
</evidence>
<dbReference type="InterPro" id="IPR019734">
    <property type="entry name" value="TPR_rpt"/>
</dbReference>
<keyword evidence="5" id="KW-0809">Transit peptide</keyword>
<keyword evidence="8" id="KW-1185">Reference proteome</keyword>
<gene>
    <name evidence="7" type="ORF">AB6A40_005135</name>
</gene>
<accession>A0ABD6EFI2</accession>
<evidence type="ECO:0000313" key="8">
    <source>
        <dbReference type="Proteomes" id="UP001608902"/>
    </source>
</evidence>
<evidence type="ECO:0000256" key="6">
    <source>
        <dbReference type="ARBA" id="ARBA00023128"/>
    </source>
</evidence>
<comment type="subcellular location">
    <subcellularLocation>
        <location evidence="1">Mitochondrion</location>
    </subcellularLocation>
</comment>
<reference evidence="7 8" key="1">
    <citation type="submission" date="2024-08" db="EMBL/GenBank/DDBJ databases">
        <title>Gnathostoma spinigerum genome.</title>
        <authorList>
            <person name="Gonzalez-Bertolin B."/>
            <person name="Monzon S."/>
            <person name="Zaballos A."/>
            <person name="Jimenez P."/>
            <person name="Dekumyoy P."/>
            <person name="Varona S."/>
            <person name="Cuesta I."/>
            <person name="Sumanam S."/>
            <person name="Adisakwattana P."/>
            <person name="Gasser R.B."/>
            <person name="Hernandez-Gonzalez A."/>
            <person name="Young N.D."/>
            <person name="Perteguer M.J."/>
        </authorList>
    </citation>
    <scope>NUCLEOTIDE SEQUENCE [LARGE SCALE GENOMIC DNA]</scope>
    <source>
        <strain evidence="7">AL3</strain>
        <tissue evidence="7">Liver</tissue>
    </source>
</reference>
<dbReference type="SUPFAM" id="SSF48452">
    <property type="entry name" value="TPR-like"/>
    <property type="match status" value="1"/>
</dbReference>
<dbReference type="InterPro" id="IPR040395">
    <property type="entry name" value="TTC19"/>
</dbReference>
<evidence type="ECO:0000256" key="4">
    <source>
        <dbReference type="ARBA" id="ARBA00022803"/>
    </source>
</evidence>
<comment type="similarity">
    <text evidence="2">Belongs to the TTC19 family.</text>
</comment>
<evidence type="ECO:0000256" key="3">
    <source>
        <dbReference type="ARBA" id="ARBA00022737"/>
    </source>
</evidence>
<dbReference type="EMBL" id="JBGFUD010003191">
    <property type="protein sequence ID" value="MFH4978426.1"/>
    <property type="molecule type" value="Genomic_DNA"/>
</dbReference>
<comment type="caution">
    <text evidence="7">The sequence shown here is derived from an EMBL/GenBank/DDBJ whole genome shotgun (WGS) entry which is preliminary data.</text>
</comment>
<dbReference type="PANTHER" id="PTHR13143">
    <property type="entry name" value="TETRATRICOPEPTIDE REPEAT PROTEIN 19"/>
    <property type="match status" value="1"/>
</dbReference>
<organism evidence="7 8">
    <name type="scientific">Gnathostoma spinigerum</name>
    <dbReference type="NCBI Taxonomy" id="75299"/>
    <lineage>
        <taxon>Eukaryota</taxon>
        <taxon>Metazoa</taxon>
        <taxon>Ecdysozoa</taxon>
        <taxon>Nematoda</taxon>
        <taxon>Chromadorea</taxon>
        <taxon>Rhabditida</taxon>
        <taxon>Spirurina</taxon>
        <taxon>Gnathostomatomorpha</taxon>
        <taxon>Gnathostomatoidea</taxon>
        <taxon>Gnathostomatidae</taxon>
        <taxon>Gnathostoma</taxon>
    </lineage>
</organism>
<dbReference type="Pfam" id="PF13374">
    <property type="entry name" value="TPR_10"/>
    <property type="match status" value="1"/>
</dbReference>
<dbReference type="Pfam" id="PF13181">
    <property type="entry name" value="TPR_8"/>
    <property type="match status" value="1"/>
</dbReference>
<dbReference type="AlphaFoldDB" id="A0ABD6EFI2"/>